<feature type="transmembrane region" description="Helical" evidence="2">
    <location>
        <begin position="124"/>
        <end position="143"/>
    </location>
</feature>
<feature type="transmembrane region" description="Helical" evidence="2">
    <location>
        <begin position="102"/>
        <end position="118"/>
    </location>
</feature>
<name>A0A543DWD9_9PSEU</name>
<feature type="region of interest" description="Disordered" evidence="1">
    <location>
        <begin position="1"/>
        <end position="21"/>
    </location>
</feature>
<evidence type="ECO:0000256" key="2">
    <source>
        <dbReference type="SAM" id="Phobius"/>
    </source>
</evidence>
<proteinExistence type="predicted"/>
<dbReference type="Pfam" id="PF23636">
    <property type="entry name" value="DUF7144"/>
    <property type="match status" value="1"/>
</dbReference>
<dbReference type="RefSeq" id="WP_246106209.1">
    <property type="nucleotide sequence ID" value="NZ_VFPA01000001.1"/>
</dbReference>
<comment type="caution">
    <text evidence="4">The sequence shown here is derived from an EMBL/GenBank/DDBJ whole genome shotgun (WGS) entry which is preliminary data.</text>
</comment>
<dbReference type="EMBL" id="VFPA01000001">
    <property type="protein sequence ID" value="TQM13636.1"/>
    <property type="molecule type" value="Genomic_DNA"/>
</dbReference>
<keyword evidence="5" id="KW-1185">Reference proteome</keyword>
<keyword evidence="2" id="KW-0472">Membrane</keyword>
<evidence type="ECO:0000313" key="5">
    <source>
        <dbReference type="Proteomes" id="UP000315677"/>
    </source>
</evidence>
<feature type="compositionally biased region" description="Polar residues" evidence="1">
    <location>
        <begin position="1"/>
        <end position="10"/>
    </location>
</feature>
<dbReference type="InterPro" id="IPR055568">
    <property type="entry name" value="DUF7144"/>
</dbReference>
<dbReference type="AlphaFoldDB" id="A0A543DWD9"/>
<sequence>MSTSHETASGGSAGYHEPVGRGETSPWVTGLAVFAGSLMIVIGIFHATVGLVALFRNEVYVVGVEYMFAFDVTTWGWIHLVAGVLVLAAGCAVLAGQLWGRIVGIALAVLSMVANFLFVPYYPVWALLIIALDVFVIWALCSFDRDAAAR</sequence>
<gene>
    <name evidence="4" type="ORF">FB558_0389</name>
</gene>
<accession>A0A543DWD9</accession>
<keyword evidence="2" id="KW-1133">Transmembrane helix</keyword>
<dbReference type="Proteomes" id="UP000315677">
    <property type="component" value="Unassembled WGS sequence"/>
</dbReference>
<keyword evidence="2" id="KW-0812">Transmembrane</keyword>
<protein>
    <recommendedName>
        <fullName evidence="3">DUF7144 domain-containing protein</fullName>
    </recommendedName>
</protein>
<evidence type="ECO:0000256" key="1">
    <source>
        <dbReference type="SAM" id="MobiDB-lite"/>
    </source>
</evidence>
<feature type="transmembrane region" description="Helical" evidence="2">
    <location>
        <begin position="31"/>
        <end position="55"/>
    </location>
</feature>
<evidence type="ECO:0000259" key="3">
    <source>
        <dbReference type="Pfam" id="PF23636"/>
    </source>
</evidence>
<reference evidence="4 5" key="1">
    <citation type="submission" date="2019-06" db="EMBL/GenBank/DDBJ databases">
        <title>Sequencing the genomes of 1000 actinobacteria strains.</title>
        <authorList>
            <person name="Klenk H.-P."/>
        </authorList>
    </citation>
    <scope>NUCLEOTIDE SEQUENCE [LARGE SCALE GENOMIC DNA]</scope>
    <source>
        <strain evidence="4 5">DSM 45301</strain>
    </source>
</reference>
<feature type="domain" description="DUF7144" evidence="3">
    <location>
        <begin position="32"/>
        <end position="143"/>
    </location>
</feature>
<evidence type="ECO:0000313" key="4">
    <source>
        <dbReference type="EMBL" id="TQM13636.1"/>
    </source>
</evidence>
<feature type="transmembrane region" description="Helical" evidence="2">
    <location>
        <begin position="75"/>
        <end position="95"/>
    </location>
</feature>
<organism evidence="4 5">
    <name type="scientific">Pseudonocardia kunmingensis</name>
    <dbReference type="NCBI Taxonomy" id="630975"/>
    <lineage>
        <taxon>Bacteria</taxon>
        <taxon>Bacillati</taxon>
        <taxon>Actinomycetota</taxon>
        <taxon>Actinomycetes</taxon>
        <taxon>Pseudonocardiales</taxon>
        <taxon>Pseudonocardiaceae</taxon>
        <taxon>Pseudonocardia</taxon>
    </lineage>
</organism>